<dbReference type="EMBL" id="JACADJ010000040">
    <property type="protein sequence ID" value="NWH05625.1"/>
    <property type="molecule type" value="Genomic_DNA"/>
</dbReference>
<dbReference type="Pfam" id="PF11185">
    <property type="entry name" value="DUF2971"/>
    <property type="match status" value="1"/>
</dbReference>
<dbReference type="Proteomes" id="UP000553343">
    <property type="component" value="Unassembled WGS sequence"/>
</dbReference>
<protein>
    <submittedName>
        <fullName evidence="1">DUF2971 domain-containing protein</fullName>
    </submittedName>
</protein>
<sequence length="245" mass="28110">MKDSIGFKFRQINKRLIESLITGEVYFSSPEKLNDPFDCQIDIKKSLKVAIGMVERNQKQILLSIQERLDTLFSEVERDITTFGVWSCSLELKNSLMWSHYGDEHRGICLTYKLSEKFTDHTLGEVIGLHPVEYAENPITDWFIEQSKITGEPPSSMEFITSLIVKLLISKDVCWKYEKEGRVISKTQGLKEIGKPALQQVCFGLRTPENDKNLIKHILSSHGYKATICEMIRSDNDFGLEAKEI</sequence>
<organism evidence="1 2">
    <name type="scientific">Desulfobacter latus</name>
    <dbReference type="NCBI Taxonomy" id="2292"/>
    <lineage>
        <taxon>Bacteria</taxon>
        <taxon>Pseudomonadati</taxon>
        <taxon>Thermodesulfobacteriota</taxon>
        <taxon>Desulfobacteria</taxon>
        <taxon>Desulfobacterales</taxon>
        <taxon>Desulfobacteraceae</taxon>
        <taxon>Desulfobacter</taxon>
    </lineage>
</organism>
<keyword evidence="2" id="KW-1185">Reference proteome</keyword>
<reference evidence="1 2" key="1">
    <citation type="submission" date="2020-06" db="EMBL/GenBank/DDBJ databases">
        <title>High-quality draft genome of sulfate reducer Desulfobacter latus type strain AcrS2 isolated from marine sediment.</title>
        <authorList>
            <person name="Hoppe M."/>
            <person name="Larsen C.K."/>
            <person name="Marshall I.P.G."/>
            <person name="Schramm A."/>
            <person name="Marietou A.G."/>
        </authorList>
    </citation>
    <scope>NUCLEOTIDE SEQUENCE [LARGE SCALE GENOMIC DNA]</scope>
    <source>
        <strain evidence="1 2">AcRS2</strain>
    </source>
</reference>
<proteinExistence type="predicted"/>
<name>A0A850T8U5_9BACT</name>
<dbReference type="InterPro" id="IPR021352">
    <property type="entry name" value="DUF2971"/>
</dbReference>
<dbReference type="RefSeq" id="WP_178367081.1">
    <property type="nucleotide sequence ID" value="NZ_JACADJ010000040.1"/>
</dbReference>
<gene>
    <name evidence="1" type="ORF">HXW94_11620</name>
</gene>
<accession>A0A850T8U5</accession>
<evidence type="ECO:0000313" key="2">
    <source>
        <dbReference type="Proteomes" id="UP000553343"/>
    </source>
</evidence>
<comment type="caution">
    <text evidence="1">The sequence shown here is derived from an EMBL/GenBank/DDBJ whole genome shotgun (WGS) entry which is preliminary data.</text>
</comment>
<evidence type="ECO:0000313" key="1">
    <source>
        <dbReference type="EMBL" id="NWH05625.1"/>
    </source>
</evidence>
<dbReference type="AlphaFoldDB" id="A0A850T8U5"/>